<proteinExistence type="predicted"/>
<organism evidence="1 2">
    <name type="scientific">Mycolicibacterium llatzerense</name>
    <dbReference type="NCBI Taxonomy" id="280871"/>
    <lineage>
        <taxon>Bacteria</taxon>
        <taxon>Bacillati</taxon>
        <taxon>Actinomycetota</taxon>
        <taxon>Actinomycetes</taxon>
        <taxon>Mycobacteriales</taxon>
        <taxon>Mycobacteriaceae</taxon>
        <taxon>Mycolicibacterium</taxon>
    </lineage>
</organism>
<sequence>MTRELLTSHDGTISQDLAGLPDVLAQHGRADSTMRWLIKARTQHFLRLLANADGELTHADVDACPPGYARHYVRALLVRAQILPRRDEQLERFETWIDEYTAALPPHQGAVLAPYARWGVLRTARRRAARRGFTTYAADSSRERIRTAQRLIEHLEASGHQIGELTQAILDGWTAGNRERTKSISGFVTWLGKRGIVDGVTAQRIQRQWPSEISDETEHRQRITDLLDMSTDIELSIRVAGLLVLLYGPRLVQIKALTTADVGIDGKRTHLALAQHPIELPAPVGELVSQLARQASDNPRASTPDGDAYHLFPGARPHESIHSTTLSVKLTAAGIPTRLSRNYAMVALTSDLPAAVVATQLGLSASATTMWAKFGQQDQSEYLLARQQAR</sequence>
<keyword evidence="2" id="KW-1185">Reference proteome</keyword>
<comment type="caution">
    <text evidence="1">The sequence shown here is derived from an EMBL/GenBank/DDBJ whole genome shotgun (WGS) entry which is preliminary data.</text>
</comment>
<reference evidence="1 2" key="1">
    <citation type="submission" date="2015-01" db="EMBL/GenBank/DDBJ databases">
        <title>Genome sequence of Mycobacterium llatzerense and Mycobacterium immunogenum recovered from brain abscess.</title>
        <authorList>
            <person name="Greninger A.L."/>
            <person name="Langelier C."/>
            <person name="Cunningham G."/>
            <person name="Chiu C.Y."/>
            <person name="Miller S."/>
        </authorList>
    </citation>
    <scope>NUCLEOTIDE SEQUENCE [LARGE SCALE GENOMIC DNA]</scope>
    <source>
        <strain evidence="1 2">CLUC14</strain>
    </source>
</reference>
<dbReference type="AlphaFoldDB" id="A0A0D1IW25"/>
<dbReference type="OrthoDB" id="3405537at2"/>
<protein>
    <recommendedName>
        <fullName evidence="3">Integrase</fullName>
    </recommendedName>
</protein>
<dbReference type="EMBL" id="JXST01000087">
    <property type="protein sequence ID" value="KIU13558.1"/>
    <property type="molecule type" value="Genomic_DNA"/>
</dbReference>
<dbReference type="RefSeq" id="WP_043988433.1">
    <property type="nucleotide sequence ID" value="NZ_JXST01000087.1"/>
</dbReference>
<evidence type="ECO:0000313" key="1">
    <source>
        <dbReference type="EMBL" id="KIU13558.1"/>
    </source>
</evidence>
<evidence type="ECO:0000313" key="2">
    <source>
        <dbReference type="Proteomes" id="UP000032221"/>
    </source>
</evidence>
<accession>A0A0D1IW25</accession>
<evidence type="ECO:0008006" key="3">
    <source>
        <dbReference type="Google" id="ProtNLM"/>
    </source>
</evidence>
<name>A0A0D1IW25_9MYCO</name>
<dbReference type="Proteomes" id="UP000032221">
    <property type="component" value="Unassembled WGS sequence"/>
</dbReference>
<gene>
    <name evidence="1" type="ORF">TL10_29245</name>
</gene>
<dbReference type="PATRIC" id="fig|280871.6.peg.6069"/>
<dbReference type="STRING" id="280871.TL10_29245"/>